<dbReference type="SMART" id="SM00812">
    <property type="entry name" value="Alpha_L_fucos"/>
    <property type="match status" value="1"/>
</dbReference>
<comment type="caution">
    <text evidence="8">The sequence shown here is derived from an EMBL/GenBank/DDBJ whole genome shotgun (WGS) entry which is preliminary data.</text>
</comment>
<dbReference type="EMBL" id="JBHUHR010000002">
    <property type="protein sequence ID" value="MFD2033416.1"/>
    <property type="molecule type" value="Genomic_DNA"/>
</dbReference>
<dbReference type="InterPro" id="IPR013780">
    <property type="entry name" value="Glyco_hydro_b"/>
</dbReference>
<evidence type="ECO:0000256" key="3">
    <source>
        <dbReference type="ARBA" id="ARBA00012662"/>
    </source>
</evidence>
<dbReference type="InterPro" id="IPR017853">
    <property type="entry name" value="GH"/>
</dbReference>
<evidence type="ECO:0000256" key="1">
    <source>
        <dbReference type="ARBA" id="ARBA00004071"/>
    </source>
</evidence>
<dbReference type="Gene3D" id="2.60.40.1180">
    <property type="entry name" value="Golgi alpha-mannosidase II"/>
    <property type="match status" value="1"/>
</dbReference>
<dbReference type="EC" id="3.2.1.51" evidence="3"/>
<evidence type="ECO:0000259" key="7">
    <source>
        <dbReference type="Pfam" id="PF01120"/>
    </source>
</evidence>
<dbReference type="InterPro" id="IPR000933">
    <property type="entry name" value="Glyco_hydro_29"/>
</dbReference>
<proteinExistence type="inferred from homology"/>
<dbReference type="PANTHER" id="PTHR10030">
    <property type="entry name" value="ALPHA-L-FUCOSIDASE"/>
    <property type="match status" value="1"/>
</dbReference>
<accession>A0ABW4VIC0</accession>
<organism evidence="8 9">
    <name type="scientific">Belliella marina</name>
    <dbReference type="NCBI Taxonomy" id="1644146"/>
    <lineage>
        <taxon>Bacteria</taxon>
        <taxon>Pseudomonadati</taxon>
        <taxon>Bacteroidota</taxon>
        <taxon>Cytophagia</taxon>
        <taxon>Cytophagales</taxon>
        <taxon>Cyclobacteriaceae</taxon>
        <taxon>Belliella</taxon>
    </lineage>
</organism>
<dbReference type="RefSeq" id="WP_376882737.1">
    <property type="nucleotide sequence ID" value="NZ_JBHUHR010000002.1"/>
</dbReference>
<sequence>MKKSKSILLVWILFLVIQPLVLAQQKYPSPIGPNNEPQQTGKFEATWESLANYEVPEWFRDAKFGIWAHWGPQSQPGQGDWYARHMYDQGSRIYNWHVENYGHPSKAGFKEVIHSWKADNWDPEKLVALYKKAGAQYFFAMANHHDNLDMWDSKYHEWNTVNVGPKTDVIHRWAEAAKNNGLPLGLSVHAAHAWIWYETAQQSDREGDLKGVPYDGILTREDGKGTWWEGLDPQDLYAQNHKPSKDSHDVSSIHSQWDWDNGAQVPTVAYSENFYNRTIDLINKFNPDLLYFDDTALPLYPISDAGLKIAAHYYNNNMKQNNGELNAVLFGKILTDEQKECLVWDVERGAPDAIQDIGWQTCTCIGNWHYNEAVYQQDRYKSAKDVIHMLVDVVSKNGNLLLNVPVKGDGSIDEKEVEIVENIGKWIEINGESIFGTRPWDVFGEGPSAETENPISAQGFNEGKVKMNSNDIRFNQKGDVLYATLMGSPEEDIKIKNLGSMSPFSKGIKKIELLGSSEKVKWKLEKDQLHIEAPKEALNEIAVVYKIFQK</sequence>
<dbReference type="Pfam" id="PF01120">
    <property type="entry name" value="Alpha_L_fucos"/>
    <property type="match status" value="1"/>
</dbReference>
<dbReference type="SUPFAM" id="SSF51445">
    <property type="entry name" value="(Trans)glycosidases"/>
    <property type="match status" value="1"/>
</dbReference>
<name>A0ABW4VIC0_9BACT</name>
<keyword evidence="6 8" id="KW-0326">Glycosidase</keyword>
<dbReference type="InterPro" id="IPR057739">
    <property type="entry name" value="Glyco_hydro_29_N"/>
</dbReference>
<protein>
    <recommendedName>
        <fullName evidence="3">alpha-L-fucosidase</fullName>
        <ecNumber evidence="3">3.2.1.51</ecNumber>
    </recommendedName>
</protein>
<evidence type="ECO:0000256" key="6">
    <source>
        <dbReference type="ARBA" id="ARBA00023295"/>
    </source>
</evidence>
<keyword evidence="5 8" id="KW-0378">Hydrolase</keyword>
<keyword evidence="9" id="KW-1185">Reference proteome</keyword>
<dbReference type="InterPro" id="IPR016286">
    <property type="entry name" value="FUC_metazoa-typ"/>
</dbReference>
<feature type="domain" description="Glycoside hydrolase family 29 N-terminal" evidence="7">
    <location>
        <begin position="35"/>
        <end position="432"/>
    </location>
</feature>
<evidence type="ECO:0000313" key="9">
    <source>
        <dbReference type="Proteomes" id="UP001597361"/>
    </source>
</evidence>
<keyword evidence="4" id="KW-0732">Signal</keyword>
<dbReference type="Gene3D" id="3.20.20.80">
    <property type="entry name" value="Glycosidases"/>
    <property type="match status" value="1"/>
</dbReference>
<comment type="similarity">
    <text evidence="2">Belongs to the glycosyl hydrolase 29 family.</text>
</comment>
<evidence type="ECO:0000256" key="4">
    <source>
        <dbReference type="ARBA" id="ARBA00022729"/>
    </source>
</evidence>
<dbReference type="GO" id="GO:0004560">
    <property type="term" value="F:alpha-L-fucosidase activity"/>
    <property type="evidence" value="ECO:0007669"/>
    <property type="project" value="UniProtKB-EC"/>
</dbReference>
<dbReference type="PIRSF" id="PIRSF001092">
    <property type="entry name" value="Alpha-L-fucosidase"/>
    <property type="match status" value="1"/>
</dbReference>
<reference evidence="9" key="1">
    <citation type="journal article" date="2019" name="Int. J. Syst. Evol. Microbiol.">
        <title>The Global Catalogue of Microorganisms (GCM) 10K type strain sequencing project: providing services to taxonomists for standard genome sequencing and annotation.</title>
        <authorList>
            <consortium name="The Broad Institute Genomics Platform"/>
            <consortium name="The Broad Institute Genome Sequencing Center for Infectious Disease"/>
            <person name="Wu L."/>
            <person name="Ma J."/>
        </authorList>
    </citation>
    <scope>NUCLEOTIDE SEQUENCE [LARGE SCALE GENOMIC DNA]</scope>
    <source>
        <strain evidence="9">CGMCC 1.15180</strain>
    </source>
</reference>
<evidence type="ECO:0000313" key="8">
    <source>
        <dbReference type="EMBL" id="MFD2033416.1"/>
    </source>
</evidence>
<dbReference type="Proteomes" id="UP001597361">
    <property type="component" value="Unassembled WGS sequence"/>
</dbReference>
<gene>
    <name evidence="8" type="ORF">ACFSKL_01375</name>
</gene>
<comment type="function">
    <text evidence="1">Alpha-L-fucosidase is responsible for hydrolyzing the alpha-1,6-linked fucose joined to the reducing-end N-acetylglucosamine of the carbohydrate moieties of glycoproteins.</text>
</comment>
<evidence type="ECO:0000256" key="2">
    <source>
        <dbReference type="ARBA" id="ARBA00007951"/>
    </source>
</evidence>
<dbReference type="PANTHER" id="PTHR10030:SF37">
    <property type="entry name" value="ALPHA-L-FUCOSIDASE-RELATED"/>
    <property type="match status" value="1"/>
</dbReference>
<evidence type="ECO:0000256" key="5">
    <source>
        <dbReference type="ARBA" id="ARBA00022801"/>
    </source>
</evidence>